<dbReference type="NCBIfam" id="TIGR02216">
    <property type="entry name" value="phage_TIGR02216"/>
    <property type="match status" value="1"/>
</dbReference>
<dbReference type="EMBL" id="OMOR01000001">
    <property type="protein sequence ID" value="SPH20896.1"/>
    <property type="molecule type" value="Genomic_DNA"/>
</dbReference>
<dbReference type="Proteomes" id="UP000244880">
    <property type="component" value="Unassembled WGS sequence"/>
</dbReference>
<evidence type="ECO:0000313" key="2">
    <source>
        <dbReference type="Proteomes" id="UP000244880"/>
    </source>
</evidence>
<protein>
    <recommendedName>
        <fullName evidence="3">Phage tail assembly chaperone</fullName>
    </recommendedName>
</protein>
<dbReference type="Pfam" id="PF09550">
    <property type="entry name" value="Phage_TAC_6"/>
    <property type="match status" value="1"/>
</dbReference>
<dbReference type="InterPro" id="IPR019056">
    <property type="entry name" value="Phage_TAC_6"/>
</dbReference>
<gene>
    <name evidence="1" type="ORF">ASD8599_01637</name>
</gene>
<accession>A0A2R8BCU8</accession>
<reference evidence="1 2" key="1">
    <citation type="submission" date="2018-03" db="EMBL/GenBank/DDBJ databases">
        <authorList>
            <person name="Keele B.F."/>
        </authorList>
    </citation>
    <scope>NUCLEOTIDE SEQUENCE [LARGE SCALE GENOMIC DNA]</scope>
    <source>
        <strain evidence="1 2">CECT 8599</strain>
    </source>
</reference>
<dbReference type="InterPro" id="IPR011739">
    <property type="entry name" value="GTA_rcc01693"/>
</dbReference>
<sequence>MSDHAQQTEPPHGLDWAALLRAGVQGLGLKPDEFWSLTPAELQLMLGDKGTSAPLLSSGLDALMAAYPDRKEGASR</sequence>
<evidence type="ECO:0000313" key="1">
    <source>
        <dbReference type="EMBL" id="SPH20896.1"/>
    </source>
</evidence>
<proteinExistence type="predicted"/>
<keyword evidence="2" id="KW-1185">Reference proteome</keyword>
<evidence type="ECO:0008006" key="3">
    <source>
        <dbReference type="Google" id="ProtNLM"/>
    </source>
</evidence>
<name>A0A2R8BCU8_9RHOB</name>
<dbReference type="RefSeq" id="WP_108828043.1">
    <property type="nucleotide sequence ID" value="NZ_OMOR01000001.1"/>
</dbReference>
<dbReference type="OrthoDB" id="7582980at2"/>
<organism evidence="1 2">
    <name type="scientific">Ascidiaceihabitans donghaensis</name>
    <dbReference type="NCBI Taxonomy" id="1510460"/>
    <lineage>
        <taxon>Bacteria</taxon>
        <taxon>Pseudomonadati</taxon>
        <taxon>Pseudomonadota</taxon>
        <taxon>Alphaproteobacteria</taxon>
        <taxon>Rhodobacterales</taxon>
        <taxon>Paracoccaceae</taxon>
        <taxon>Ascidiaceihabitans</taxon>
    </lineage>
</organism>
<dbReference type="AlphaFoldDB" id="A0A2R8BCU8"/>